<gene>
    <name evidence="7" type="primary">potA</name>
    <name evidence="9" type="ORF">E9232_007045</name>
</gene>
<dbReference type="SMART" id="SM00382">
    <property type="entry name" value="AAA"/>
    <property type="match status" value="1"/>
</dbReference>
<comment type="subunit">
    <text evidence="7">The complex is composed of two ATP-binding proteins (PotA), two transmembrane proteins (PotB and PotC) and a solute-binding protein (PotD).</text>
</comment>
<dbReference type="EC" id="7.6.2.11" evidence="7"/>
<feature type="domain" description="ABC transporter" evidence="8">
    <location>
        <begin position="4"/>
        <end position="234"/>
    </location>
</feature>
<keyword evidence="10" id="KW-1185">Reference proteome</keyword>
<keyword evidence="4 7" id="KW-0067">ATP-binding</keyword>
<evidence type="ECO:0000313" key="9">
    <source>
        <dbReference type="EMBL" id="MDR6294491.1"/>
    </source>
</evidence>
<dbReference type="InterPro" id="IPR003439">
    <property type="entry name" value="ABC_transporter-like_ATP-bd"/>
</dbReference>
<evidence type="ECO:0000256" key="1">
    <source>
        <dbReference type="ARBA" id="ARBA00022448"/>
    </source>
</evidence>
<dbReference type="PANTHER" id="PTHR42781:SF4">
    <property type="entry name" value="SPERMIDINE_PUTRESCINE IMPORT ATP-BINDING PROTEIN POTA"/>
    <property type="match status" value="1"/>
</dbReference>
<dbReference type="Proteomes" id="UP001262410">
    <property type="component" value="Unassembled WGS sequence"/>
</dbReference>
<dbReference type="Pfam" id="PF00005">
    <property type="entry name" value="ABC_tran"/>
    <property type="match status" value="1"/>
</dbReference>
<evidence type="ECO:0000256" key="2">
    <source>
        <dbReference type="ARBA" id="ARBA00022475"/>
    </source>
</evidence>
<dbReference type="InterPro" id="IPR027417">
    <property type="entry name" value="P-loop_NTPase"/>
</dbReference>
<comment type="catalytic activity">
    <reaction evidence="7">
        <text>ATP + H2O + polyamine-[polyamine-binding protein]Side 1 = ADP + phosphate + polyamineSide 2 + [polyamine-binding protein]Side 1.</text>
        <dbReference type="EC" id="7.6.2.11"/>
    </reaction>
</comment>
<dbReference type="SUPFAM" id="SSF52540">
    <property type="entry name" value="P-loop containing nucleoside triphosphate hydrolases"/>
    <property type="match status" value="1"/>
</dbReference>
<evidence type="ECO:0000256" key="7">
    <source>
        <dbReference type="RuleBase" id="RU364083"/>
    </source>
</evidence>
<reference evidence="9 10" key="1">
    <citation type="submission" date="2023-07" db="EMBL/GenBank/DDBJ databases">
        <title>Sorghum-associated microbial communities from plants grown in Nebraska, USA.</title>
        <authorList>
            <person name="Schachtman D."/>
        </authorList>
    </citation>
    <scope>NUCLEOTIDE SEQUENCE [LARGE SCALE GENOMIC DNA]</scope>
    <source>
        <strain evidence="9 10">584</strain>
    </source>
</reference>
<evidence type="ECO:0000256" key="3">
    <source>
        <dbReference type="ARBA" id="ARBA00022741"/>
    </source>
</evidence>
<comment type="caution">
    <text evidence="9">The sequence shown here is derived from an EMBL/GenBank/DDBJ whole genome shotgun (WGS) entry which is preliminary data.</text>
</comment>
<dbReference type="InterPro" id="IPR013611">
    <property type="entry name" value="Transp-assoc_OB_typ2"/>
</dbReference>
<dbReference type="Gene3D" id="2.40.50.100">
    <property type="match status" value="1"/>
</dbReference>
<keyword evidence="1 7" id="KW-0813">Transport</keyword>
<keyword evidence="5 7" id="KW-1278">Translocase</keyword>
<dbReference type="Gene3D" id="3.40.50.300">
    <property type="entry name" value="P-loop containing nucleotide triphosphate hydrolases"/>
    <property type="match status" value="1"/>
</dbReference>
<dbReference type="GO" id="GO:0005524">
    <property type="term" value="F:ATP binding"/>
    <property type="evidence" value="ECO:0007669"/>
    <property type="project" value="UniProtKB-KW"/>
</dbReference>
<evidence type="ECO:0000256" key="4">
    <source>
        <dbReference type="ARBA" id="ARBA00022840"/>
    </source>
</evidence>
<dbReference type="InterPro" id="IPR050093">
    <property type="entry name" value="ABC_SmlMolc_Importer"/>
</dbReference>
<dbReference type="InterPro" id="IPR005893">
    <property type="entry name" value="PotA-like"/>
</dbReference>
<dbReference type="RefSeq" id="WP_309802041.1">
    <property type="nucleotide sequence ID" value="NZ_JAVDPW010000020.1"/>
</dbReference>
<dbReference type="Pfam" id="PF08402">
    <property type="entry name" value="TOBE_2"/>
    <property type="match status" value="1"/>
</dbReference>
<keyword evidence="3 7" id="KW-0547">Nucleotide-binding</keyword>
<dbReference type="SUPFAM" id="SSF50331">
    <property type="entry name" value="MOP-like"/>
    <property type="match status" value="1"/>
</dbReference>
<comment type="function">
    <text evidence="7">Part of the ABC transporter complex PotABCD involved in spermidine/putrescine import. Responsible for energy coupling to the transport system.</text>
</comment>
<dbReference type="InterPro" id="IPR003593">
    <property type="entry name" value="AAA+_ATPase"/>
</dbReference>
<evidence type="ECO:0000259" key="8">
    <source>
        <dbReference type="PROSITE" id="PS50893"/>
    </source>
</evidence>
<evidence type="ECO:0000256" key="5">
    <source>
        <dbReference type="ARBA" id="ARBA00022967"/>
    </source>
</evidence>
<accession>A0ABU1K0W0</accession>
<dbReference type="InterPro" id="IPR008995">
    <property type="entry name" value="Mo/tungstate-bd_C_term_dom"/>
</dbReference>
<name>A0ABU1K0W0_9PROT</name>
<dbReference type="PANTHER" id="PTHR42781">
    <property type="entry name" value="SPERMIDINE/PUTRESCINE IMPORT ATP-BINDING PROTEIN POTA"/>
    <property type="match status" value="1"/>
</dbReference>
<protein>
    <recommendedName>
        <fullName evidence="7">Spermidine/putrescine import ATP-binding protein PotA</fullName>
        <ecNumber evidence="7">7.6.2.11</ecNumber>
    </recommendedName>
</protein>
<keyword evidence="2 7" id="KW-1003">Cell membrane</keyword>
<dbReference type="NCBIfam" id="TIGR01187">
    <property type="entry name" value="potA"/>
    <property type="match status" value="1"/>
</dbReference>
<evidence type="ECO:0000256" key="6">
    <source>
        <dbReference type="ARBA" id="ARBA00023136"/>
    </source>
</evidence>
<dbReference type="PROSITE" id="PS50893">
    <property type="entry name" value="ABC_TRANSPORTER_2"/>
    <property type="match status" value="1"/>
</dbReference>
<organism evidence="9 10">
    <name type="scientific">Inquilinus ginsengisoli</name>
    <dbReference type="NCBI Taxonomy" id="363840"/>
    <lineage>
        <taxon>Bacteria</taxon>
        <taxon>Pseudomonadati</taxon>
        <taxon>Pseudomonadota</taxon>
        <taxon>Alphaproteobacteria</taxon>
        <taxon>Rhodospirillales</taxon>
        <taxon>Rhodospirillaceae</taxon>
        <taxon>Inquilinus</taxon>
    </lineage>
</organism>
<dbReference type="PROSITE" id="PS00211">
    <property type="entry name" value="ABC_TRANSPORTER_1"/>
    <property type="match status" value="1"/>
</dbReference>
<dbReference type="EMBL" id="JAVDPW010000020">
    <property type="protein sequence ID" value="MDR6294491.1"/>
    <property type="molecule type" value="Genomic_DNA"/>
</dbReference>
<sequence>MTEVVISGLTRSFGAARAVDRLSLSIASGEFVSLLGPSGCGKTTTLKLIAGFEEAEHGSIAFDGRDVSALPPERRDIGMVFQSYALFPHMTVARNLAFGLEMRKVSRAEIATRVARVLEMVQLRGMEERYPRELSGGQQQRVALARALVIEPSILLLDEPLANLDARLRDEMRVFIRDLQRRVGITTIYVTHDQAEAMTMSDRVVVMFGGRIAQAGAPEAIYERPADARVASFVGQANLLPGIVVATGDEAKIRTVFGDCAADGLDGTAPGAAVRVLLRPEAITLAPAGIGTTATEGVVEGRYYLGAMVNYRIRLPDGSDVEAHSLTQTRFAEGQRVAVRPPAAPLWVVPEAP</sequence>
<comment type="similarity">
    <text evidence="7">Belongs to the ABC transporter superfamily. Spermidine/putrescine importer (TC 3.A.1.11.1) family.</text>
</comment>
<evidence type="ECO:0000313" key="10">
    <source>
        <dbReference type="Proteomes" id="UP001262410"/>
    </source>
</evidence>
<dbReference type="InterPro" id="IPR017871">
    <property type="entry name" value="ABC_transporter-like_CS"/>
</dbReference>
<keyword evidence="6 7" id="KW-0472">Membrane</keyword>
<proteinExistence type="inferred from homology"/>